<dbReference type="PANTHER" id="PTHR37166">
    <property type="entry name" value="PROTEIN FLAG"/>
    <property type="match status" value="1"/>
</dbReference>
<dbReference type="STRING" id="318161.Sden_1316"/>
<protein>
    <submittedName>
        <fullName evidence="1">Flagellar protein FlaG protein</fullName>
    </submittedName>
</protein>
<gene>
    <name evidence="1" type="ordered locus">Sden_1316</name>
</gene>
<dbReference type="AlphaFoldDB" id="Q12PM4"/>
<organism evidence="1 2">
    <name type="scientific">Shewanella denitrificans (strain OS217 / ATCC BAA-1090 / DSM 15013)</name>
    <dbReference type="NCBI Taxonomy" id="318161"/>
    <lineage>
        <taxon>Bacteria</taxon>
        <taxon>Pseudomonadati</taxon>
        <taxon>Pseudomonadota</taxon>
        <taxon>Gammaproteobacteria</taxon>
        <taxon>Alteromonadales</taxon>
        <taxon>Shewanellaceae</taxon>
        <taxon>Shewanella</taxon>
    </lineage>
</organism>
<dbReference type="SUPFAM" id="SSF160214">
    <property type="entry name" value="FlaG-like"/>
    <property type="match status" value="1"/>
</dbReference>
<keyword evidence="2" id="KW-1185">Reference proteome</keyword>
<proteinExistence type="predicted"/>
<dbReference type="EMBL" id="CP000302">
    <property type="protein sequence ID" value="ABE54602.1"/>
    <property type="molecule type" value="Genomic_DNA"/>
</dbReference>
<dbReference type="eggNOG" id="COG1334">
    <property type="taxonomic scope" value="Bacteria"/>
</dbReference>
<dbReference type="Proteomes" id="UP000001982">
    <property type="component" value="Chromosome"/>
</dbReference>
<dbReference type="Pfam" id="PF03646">
    <property type="entry name" value="FlaG"/>
    <property type="match status" value="1"/>
</dbReference>
<keyword evidence="1" id="KW-0969">Cilium</keyword>
<dbReference type="KEGG" id="sdn:Sden_1316"/>
<evidence type="ECO:0000313" key="2">
    <source>
        <dbReference type="Proteomes" id="UP000001982"/>
    </source>
</evidence>
<reference evidence="1 2" key="1">
    <citation type="submission" date="2006-03" db="EMBL/GenBank/DDBJ databases">
        <title>Complete sequence of Shewanella denitrificans OS217.</title>
        <authorList>
            <consortium name="US DOE Joint Genome Institute"/>
            <person name="Copeland A."/>
            <person name="Lucas S."/>
            <person name="Lapidus A."/>
            <person name="Barry K."/>
            <person name="Detter J.C."/>
            <person name="Glavina del Rio T."/>
            <person name="Hammon N."/>
            <person name="Israni S."/>
            <person name="Dalin E."/>
            <person name="Tice H."/>
            <person name="Pitluck S."/>
            <person name="Brettin T."/>
            <person name="Bruce D."/>
            <person name="Han C."/>
            <person name="Tapia R."/>
            <person name="Gilna P."/>
            <person name="Kiss H."/>
            <person name="Schmutz J."/>
            <person name="Larimer F."/>
            <person name="Land M."/>
            <person name="Hauser L."/>
            <person name="Kyrpides N."/>
            <person name="Lykidis A."/>
            <person name="Richardson P."/>
        </authorList>
    </citation>
    <scope>NUCLEOTIDE SEQUENCE [LARGE SCALE GENOMIC DNA]</scope>
    <source>
        <strain evidence="2">OS217 / ATCC BAA-1090 / DSM 15013</strain>
    </source>
</reference>
<keyword evidence="1" id="KW-0966">Cell projection</keyword>
<dbReference type="InterPro" id="IPR005186">
    <property type="entry name" value="FlaG"/>
</dbReference>
<dbReference type="PANTHER" id="PTHR37166:SF1">
    <property type="entry name" value="PROTEIN FLAG"/>
    <property type="match status" value="1"/>
</dbReference>
<sequence>MDIGISTANVAAKIDVVKSETVKTELNVTPLAAQQSDKTELTRISSIQAVSNTTLEESEKKLAPEADLNKIAEELTDMLSLMRKGLTFSVDDDSGRQVISVKDIASGDLIRQIPSEEALNLAEKLSEFTGLLTKTEA</sequence>
<dbReference type="InterPro" id="IPR035924">
    <property type="entry name" value="FlaG-like_sf"/>
</dbReference>
<dbReference type="OrthoDB" id="5741693at2"/>
<dbReference type="Gene3D" id="3.30.160.170">
    <property type="entry name" value="FlaG-like"/>
    <property type="match status" value="1"/>
</dbReference>
<dbReference type="RefSeq" id="WP_011495761.1">
    <property type="nucleotide sequence ID" value="NC_007954.1"/>
</dbReference>
<evidence type="ECO:0000313" key="1">
    <source>
        <dbReference type="EMBL" id="ABE54602.1"/>
    </source>
</evidence>
<accession>Q12PM4</accession>
<dbReference type="HOGENOM" id="CLU_120910_4_1_6"/>
<name>Q12PM4_SHEDO</name>
<keyword evidence="1" id="KW-0282">Flagellum</keyword>